<dbReference type="Proteomes" id="UP000821865">
    <property type="component" value="Chromosome 6"/>
</dbReference>
<comment type="caution">
    <text evidence="1">The sequence shown here is derived from an EMBL/GenBank/DDBJ whole genome shotgun (WGS) entry which is preliminary data.</text>
</comment>
<accession>A0ACB8CLF1</accession>
<evidence type="ECO:0000313" key="2">
    <source>
        <dbReference type="Proteomes" id="UP000821865"/>
    </source>
</evidence>
<protein>
    <submittedName>
        <fullName evidence="1">Uncharacterized protein</fullName>
    </submittedName>
</protein>
<proteinExistence type="predicted"/>
<dbReference type="EMBL" id="CM023475">
    <property type="protein sequence ID" value="KAH7945645.1"/>
    <property type="molecule type" value="Genomic_DNA"/>
</dbReference>
<evidence type="ECO:0000313" key="1">
    <source>
        <dbReference type="EMBL" id="KAH7945645.1"/>
    </source>
</evidence>
<name>A0ACB8CLF1_DERSI</name>
<gene>
    <name evidence="1" type="ORF">HPB49_013555</name>
</gene>
<organism evidence="1 2">
    <name type="scientific">Dermacentor silvarum</name>
    <name type="common">Tick</name>
    <dbReference type="NCBI Taxonomy" id="543639"/>
    <lineage>
        <taxon>Eukaryota</taxon>
        <taxon>Metazoa</taxon>
        <taxon>Ecdysozoa</taxon>
        <taxon>Arthropoda</taxon>
        <taxon>Chelicerata</taxon>
        <taxon>Arachnida</taxon>
        <taxon>Acari</taxon>
        <taxon>Parasitiformes</taxon>
        <taxon>Ixodida</taxon>
        <taxon>Ixodoidea</taxon>
        <taxon>Ixodidae</taxon>
        <taxon>Rhipicephalinae</taxon>
        <taxon>Dermacentor</taxon>
    </lineage>
</organism>
<keyword evidence="2" id="KW-1185">Reference proteome</keyword>
<reference evidence="1" key="1">
    <citation type="submission" date="2020-05" db="EMBL/GenBank/DDBJ databases">
        <title>Large-scale comparative analyses of tick genomes elucidate their genetic diversity and vector capacities.</title>
        <authorList>
            <person name="Jia N."/>
            <person name="Wang J."/>
            <person name="Shi W."/>
            <person name="Du L."/>
            <person name="Sun Y."/>
            <person name="Zhan W."/>
            <person name="Jiang J."/>
            <person name="Wang Q."/>
            <person name="Zhang B."/>
            <person name="Ji P."/>
            <person name="Sakyi L.B."/>
            <person name="Cui X."/>
            <person name="Yuan T."/>
            <person name="Jiang B."/>
            <person name="Yang W."/>
            <person name="Lam T.T.-Y."/>
            <person name="Chang Q."/>
            <person name="Ding S."/>
            <person name="Wang X."/>
            <person name="Zhu J."/>
            <person name="Ruan X."/>
            <person name="Zhao L."/>
            <person name="Wei J."/>
            <person name="Que T."/>
            <person name="Du C."/>
            <person name="Cheng J."/>
            <person name="Dai P."/>
            <person name="Han X."/>
            <person name="Huang E."/>
            <person name="Gao Y."/>
            <person name="Liu J."/>
            <person name="Shao H."/>
            <person name="Ye R."/>
            <person name="Li L."/>
            <person name="Wei W."/>
            <person name="Wang X."/>
            <person name="Wang C."/>
            <person name="Yang T."/>
            <person name="Huo Q."/>
            <person name="Li W."/>
            <person name="Guo W."/>
            <person name="Chen H."/>
            <person name="Zhou L."/>
            <person name="Ni X."/>
            <person name="Tian J."/>
            <person name="Zhou Y."/>
            <person name="Sheng Y."/>
            <person name="Liu T."/>
            <person name="Pan Y."/>
            <person name="Xia L."/>
            <person name="Li J."/>
            <person name="Zhao F."/>
            <person name="Cao W."/>
        </authorList>
    </citation>
    <scope>NUCLEOTIDE SEQUENCE</scope>
    <source>
        <strain evidence="1">Dsil-2018</strain>
    </source>
</reference>
<sequence length="650" mass="72150">MPGDEAPSNHGPRVFVTCLVLLAPLLLSGFAALLWTLAHALVGTSSEPNPEVPPFCCPEAIQTIIMLSNLTVDPCNNFISYACYKKSELDRQAIVERALASAVLHPTLQGKLRSPVSDILRMHHGSCLVSAVSNLFTAEHAVKAVIDLFRRWSGTSTISPHAVNLLKLVGLLHFRYYIHSIFKTEFALWRGGNETVYVIGALAAPYILTAGPKDSIKYNNVMFEAANSYTGLNVTPAALITLIARLRKARKIFDETLYSGKLSLLDQVFPNADVSSWKVILRTFPLIGMEDPPNLAAIVEVLIDKDASVQAAAFVYFSVHTAWYMFHQEMKNMEVATSLVARASFCGNQIVQMFPLWDVLLTQRMTSPDRDAVVLQLFEKVADAVVADALVAFSARLNSSEVRRVVRGVRVVLAMDMTAPYSHHLPDASDNYFENIMELRDFYFQVVRINSARGLLGLHRSRENLFQAFVSRVGNSIVISAGVYALLNFNATHRGNRTRVNGAVVNNAAVLGILLADALWDALIDRKRWDLKTGQHLSHHAHCMRAIFGRVLAPDLKHPLLSLRSTARAIATPGWHRRVLAFGLHSFSASQIFFMLFALHHSCQTLNLNNDDFGLRVSTAIRHLEEFCDAFGCASRQVNWATVCEEDPED</sequence>